<evidence type="ECO:0000259" key="5">
    <source>
        <dbReference type="Pfam" id="PF04355"/>
    </source>
</evidence>
<dbReference type="Proteomes" id="UP000190774">
    <property type="component" value="Unassembled WGS sequence"/>
</dbReference>
<reference evidence="7" key="1">
    <citation type="submission" date="2017-02" db="EMBL/GenBank/DDBJ databases">
        <authorList>
            <person name="Varghese N."/>
            <person name="Submissions S."/>
        </authorList>
    </citation>
    <scope>NUCLEOTIDE SEQUENCE [LARGE SCALE GENOMIC DNA]</scope>
    <source>
        <strain evidence="7">ATCC 700200</strain>
    </source>
</reference>
<dbReference type="PROSITE" id="PS51257">
    <property type="entry name" value="PROKAR_LIPOPROTEIN"/>
    <property type="match status" value="1"/>
</dbReference>
<dbReference type="OrthoDB" id="7063662at2"/>
<feature type="domain" description="Outer membrane protein assembly factor BamE" evidence="5">
    <location>
        <begin position="45"/>
        <end position="113"/>
    </location>
</feature>
<evidence type="ECO:0000256" key="2">
    <source>
        <dbReference type="ARBA" id="ARBA00023136"/>
    </source>
</evidence>
<evidence type="ECO:0000256" key="1">
    <source>
        <dbReference type="ARBA" id="ARBA00022729"/>
    </source>
</evidence>
<evidence type="ECO:0000256" key="3">
    <source>
        <dbReference type="SAM" id="MobiDB-lite"/>
    </source>
</evidence>
<dbReference type="AlphaFoldDB" id="A0A1T4WE74"/>
<organism evidence="6 7">
    <name type="scientific">Prosthecobacter debontii</name>
    <dbReference type="NCBI Taxonomy" id="48467"/>
    <lineage>
        <taxon>Bacteria</taxon>
        <taxon>Pseudomonadati</taxon>
        <taxon>Verrucomicrobiota</taxon>
        <taxon>Verrucomicrobiia</taxon>
        <taxon>Verrucomicrobiales</taxon>
        <taxon>Verrucomicrobiaceae</taxon>
        <taxon>Prosthecobacter</taxon>
    </lineage>
</organism>
<proteinExistence type="predicted"/>
<name>A0A1T4WE74_9BACT</name>
<dbReference type="Pfam" id="PF04355">
    <property type="entry name" value="BamE"/>
    <property type="match status" value="1"/>
</dbReference>
<keyword evidence="7" id="KW-1185">Reference proteome</keyword>
<evidence type="ECO:0000313" key="6">
    <source>
        <dbReference type="EMBL" id="SKA75487.1"/>
    </source>
</evidence>
<feature type="signal peptide" evidence="4">
    <location>
        <begin position="1"/>
        <end position="22"/>
    </location>
</feature>
<protein>
    <submittedName>
        <fullName evidence="6">Outer membrane protein assembly factor BamE, lipoprotein component of the BamABCDE complex</fullName>
    </submittedName>
</protein>
<feature type="compositionally biased region" description="Acidic residues" evidence="3">
    <location>
        <begin position="26"/>
        <end position="38"/>
    </location>
</feature>
<dbReference type="GO" id="GO:0019867">
    <property type="term" value="C:outer membrane"/>
    <property type="evidence" value="ECO:0007669"/>
    <property type="project" value="InterPro"/>
</dbReference>
<dbReference type="EMBL" id="FUYE01000001">
    <property type="protein sequence ID" value="SKA75487.1"/>
    <property type="molecule type" value="Genomic_DNA"/>
</dbReference>
<sequence>MKALFLFLLTSTFMLTSCSTDATSETAEEAEVEEEVPEEGSTPPRIGMTKAQVEAKYGTPVNVSVNSRGETWVYVFNNWDSRTLIPYYGAFHNAFKQRHSGIVHFDSNGRVRDFNWSQSNPVGGTVWR</sequence>
<keyword evidence="2" id="KW-0472">Membrane</keyword>
<dbReference type="InterPro" id="IPR037873">
    <property type="entry name" value="BamE-like"/>
</dbReference>
<accession>A0A1T4WE74</accession>
<feature type="region of interest" description="Disordered" evidence="3">
    <location>
        <begin position="20"/>
        <end position="46"/>
    </location>
</feature>
<dbReference type="STRING" id="48467.SAMN02745166_00033"/>
<evidence type="ECO:0000313" key="7">
    <source>
        <dbReference type="Proteomes" id="UP000190774"/>
    </source>
</evidence>
<keyword evidence="6" id="KW-0449">Lipoprotein</keyword>
<evidence type="ECO:0000256" key="4">
    <source>
        <dbReference type="SAM" id="SignalP"/>
    </source>
</evidence>
<dbReference type="Gene3D" id="3.30.1450.10">
    <property type="match status" value="1"/>
</dbReference>
<keyword evidence="1 4" id="KW-0732">Signal</keyword>
<dbReference type="InterPro" id="IPR007450">
    <property type="entry name" value="BamE_dom"/>
</dbReference>
<gene>
    <name evidence="6" type="ORF">SAMN02745166_00033</name>
</gene>
<feature type="chain" id="PRO_5012052350" evidence="4">
    <location>
        <begin position="23"/>
        <end position="128"/>
    </location>
</feature>